<dbReference type="Pfam" id="PF13684">
    <property type="entry name" value="FakA-like_C"/>
    <property type="match status" value="1"/>
</dbReference>
<feature type="region of interest" description="Disordered" evidence="1">
    <location>
        <begin position="334"/>
        <end position="391"/>
    </location>
</feature>
<dbReference type="EMBL" id="LR746496">
    <property type="protein sequence ID" value="CAA7602745.1"/>
    <property type="molecule type" value="Genomic_DNA"/>
</dbReference>
<evidence type="ECO:0000256" key="1">
    <source>
        <dbReference type="SAM" id="MobiDB-lite"/>
    </source>
</evidence>
<dbReference type="EC" id="2.7.1.29" evidence="3"/>
<keyword evidence="3" id="KW-0418">Kinase</keyword>
<dbReference type="GO" id="GO:0006071">
    <property type="term" value="P:glycerol metabolic process"/>
    <property type="evidence" value="ECO:0007669"/>
    <property type="project" value="InterPro"/>
</dbReference>
<dbReference type="KEGG" id="aacx:DEACI_3424"/>
<sequence>MSLKPGADLMNTVDGAQWKEMIVSGARALEEKKAQVDALNVFPVPDGDTGTNMHLTIQSAAREVAKLSNPSLAEAAAVVSMGSLMGARGNSGVILSQLMRGVAKGLDGLDAANATQVAQSLQTGVETAYKAVMKPVEGTILTVAKETARGALARAKQGGGVLAALREGCQKGEKALARTPELLPVLKRAGVVDAGGQGFILILRGWISALEGNSVVPEGKTVSAAAPDLTERSAEPAAGGLFRVEDLEYPYCTEFLLKGREIPLERIKQDMADWGDSMLVVGTPEVAKIHIHTKNPGQVLDYALRWGALHEVAIHNMLAQNEAAAHAAKEMGGIPGEETAGVAGAGEGQSVEGQKNDETSPAQPGEGGGDSDVSVRGTEAGSRREEPLKEQGVVAVAAGEGIARVFASLGADGVVSGGQTMNPSTEDLAAAVRKVRARHIFILPNNPNIVMAAEQVRELVTDRRVEVIASSSIPQGIAALVNFQTGAKAEENAQAMREALERVGSGEITYAVRDSQFEGFEIGEGDILGLAEGELVAVGKDVLTVTEKTLEKMDWRNYDLVTVFYGQETEAEEAKKLENWLQTQKSEVEVEVYPGGQPLYYYILGVE</sequence>
<dbReference type="SMART" id="SM01120">
    <property type="entry name" value="Dak2"/>
    <property type="match status" value="1"/>
</dbReference>
<dbReference type="InterPro" id="IPR050270">
    <property type="entry name" value="DegV_domain_contain"/>
</dbReference>
<dbReference type="PANTHER" id="PTHR33434:SF4">
    <property type="entry name" value="PHOSPHATASE PROTEIN"/>
    <property type="match status" value="1"/>
</dbReference>
<dbReference type="AlphaFoldDB" id="A0A8S0Y449"/>
<reference evidence="4" key="1">
    <citation type="submission" date="2014-11" db="EMBL/GenBank/DDBJ databases">
        <authorList>
            <person name="Hornung B.V."/>
        </authorList>
    </citation>
    <scope>NUCLEOTIDE SEQUENCE</scope>
    <source>
        <strain evidence="4">INE</strain>
    </source>
</reference>
<dbReference type="SMART" id="SM01121">
    <property type="entry name" value="Dak1_2"/>
    <property type="match status" value="1"/>
</dbReference>
<dbReference type="Proteomes" id="UP001071230">
    <property type="component" value="Unassembled WGS sequence"/>
</dbReference>
<dbReference type="InterPro" id="IPR048394">
    <property type="entry name" value="FakA-like_M"/>
</dbReference>
<dbReference type="PROSITE" id="PS51480">
    <property type="entry name" value="DHAL"/>
    <property type="match status" value="1"/>
</dbReference>
<dbReference type="InterPro" id="IPR004007">
    <property type="entry name" value="DhaL_dom"/>
</dbReference>
<dbReference type="Pfam" id="PF02734">
    <property type="entry name" value="Dak2"/>
    <property type="match status" value="1"/>
</dbReference>
<dbReference type="SUPFAM" id="SSF101473">
    <property type="entry name" value="DhaL-like"/>
    <property type="match status" value="1"/>
</dbReference>
<gene>
    <name evidence="4" type="ORF">DEACI_0846</name>
    <name evidence="3" type="ORF">DEACI_3424</name>
</gene>
<dbReference type="Gene3D" id="1.25.40.340">
    <property type="match status" value="1"/>
</dbReference>
<keyword evidence="3" id="KW-0808">Transferase</keyword>
<evidence type="ECO:0000259" key="2">
    <source>
        <dbReference type="PROSITE" id="PS51480"/>
    </source>
</evidence>
<dbReference type="InterPro" id="IPR019986">
    <property type="entry name" value="YloV-like"/>
</dbReference>
<accession>A0A8S0Y449</accession>
<organism evidence="3">
    <name type="scientific">Acididesulfobacillus acetoxydans</name>
    <dbReference type="NCBI Taxonomy" id="1561005"/>
    <lineage>
        <taxon>Bacteria</taxon>
        <taxon>Bacillati</taxon>
        <taxon>Bacillota</taxon>
        <taxon>Clostridia</taxon>
        <taxon>Eubacteriales</taxon>
        <taxon>Peptococcaceae</taxon>
        <taxon>Acididesulfobacillus</taxon>
    </lineage>
</organism>
<dbReference type="PANTHER" id="PTHR33434">
    <property type="entry name" value="DEGV DOMAIN-CONTAINING PROTEIN DR_1986-RELATED"/>
    <property type="match status" value="1"/>
</dbReference>
<dbReference type="Pfam" id="PF21645">
    <property type="entry name" value="FakA-like_M"/>
    <property type="match status" value="1"/>
</dbReference>
<dbReference type="InterPro" id="IPR036117">
    <property type="entry name" value="DhaL_dom_sf"/>
</dbReference>
<dbReference type="InterPro" id="IPR033470">
    <property type="entry name" value="FakA-like_C"/>
</dbReference>
<keyword evidence="5" id="KW-1185">Reference proteome</keyword>
<proteinExistence type="predicted"/>
<evidence type="ECO:0000313" key="5">
    <source>
        <dbReference type="Proteomes" id="UP001071230"/>
    </source>
</evidence>
<dbReference type="NCBIfam" id="TIGR03599">
    <property type="entry name" value="YloV"/>
    <property type="match status" value="1"/>
</dbReference>
<protein>
    <submittedName>
        <fullName evidence="4">DAK2 domain fusion protein YloV</fullName>
    </submittedName>
    <submittedName>
        <fullName evidence="3">Glycerone kinase</fullName>
        <ecNumber evidence="3">2.7.1.29</ecNumber>
    </submittedName>
</protein>
<dbReference type="GO" id="GO:0004371">
    <property type="term" value="F:glycerone kinase activity"/>
    <property type="evidence" value="ECO:0007669"/>
    <property type="project" value="UniProtKB-EC"/>
</dbReference>
<dbReference type="EMBL" id="CDGJ01000027">
    <property type="protein sequence ID" value="CEJ06398.1"/>
    <property type="molecule type" value="Genomic_DNA"/>
</dbReference>
<evidence type="ECO:0000313" key="3">
    <source>
        <dbReference type="EMBL" id="CAA7602745.1"/>
    </source>
</evidence>
<reference evidence="3" key="2">
    <citation type="submission" date="2020-01" db="EMBL/GenBank/DDBJ databases">
        <authorList>
            <person name="Hornung B."/>
        </authorList>
    </citation>
    <scope>NUCLEOTIDE SEQUENCE</scope>
    <source>
        <strain evidence="3">PacBioINE</strain>
    </source>
</reference>
<feature type="domain" description="DhaL" evidence="2">
    <location>
        <begin position="16"/>
        <end position="208"/>
    </location>
</feature>
<evidence type="ECO:0000313" key="4">
    <source>
        <dbReference type="EMBL" id="CEJ06398.1"/>
    </source>
</evidence>
<name>A0A8S0Y449_9FIRM</name>
<dbReference type="Proteomes" id="UP000836597">
    <property type="component" value="Chromosome"/>
</dbReference>
<dbReference type="RefSeq" id="WP_240986066.1">
    <property type="nucleotide sequence ID" value="NZ_CDGJ01000027.1"/>
</dbReference>